<feature type="compositionally biased region" description="Basic and acidic residues" evidence="4">
    <location>
        <begin position="1"/>
        <end position="14"/>
    </location>
</feature>
<dbReference type="SUPFAM" id="SSF81901">
    <property type="entry name" value="HCP-like"/>
    <property type="match status" value="1"/>
</dbReference>
<dbReference type="PROSITE" id="PS50005">
    <property type="entry name" value="TPR"/>
    <property type="match status" value="1"/>
</dbReference>
<evidence type="ECO:0000256" key="1">
    <source>
        <dbReference type="ARBA" id="ARBA00022737"/>
    </source>
</evidence>
<dbReference type="PANTHER" id="PTHR44858:SF1">
    <property type="entry name" value="UDP-N-ACETYLGLUCOSAMINE--PEPTIDE N-ACETYLGLUCOSAMINYLTRANSFERASE SPINDLY-RELATED"/>
    <property type="match status" value="1"/>
</dbReference>
<dbReference type="InterPro" id="IPR050498">
    <property type="entry name" value="Ycf3"/>
</dbReference>
<gene>
    <name evidence="6" type="ORF">DMT42_07710</name>
</gene>
<evidence type="ECO:0008006" key="8">
    <source>
        <dbReference type="Google" id="ProtNLM"/>
    </source>
</evidence>
<dbReference type="InterPro" id="IPR011990">
    <property type="entry name" value="TPR-like_helical_dom_sf"/>
</dbReference>
<reference evidence="6 7" key="1">
    <citation type="submission" date="2018-06" db="EMBL/GenBank/DDBJ databases">
        <title>The complete genome sequence of a nosiheptide producer Streptomyces actuosus ATCC 25421: deducing the ability of producing a new class III lantibiotics.</title>
        <authorList>
            <person name="Liu W."/>
            <person name="Sun F."/>
            <person name="Hu Y."/>
        </authorList>
    </citation>
    <scope>NUCLEOTIDE SEQUENCE [LARGE SCALE GENOMIC DNA]</scope>
    <source>
        <strain evidence="6 7">ATCC 25421</strain>
    </source>
</reference>
<keyword evidence="5" id="KW-0472">Membrane</keyword>
<keyword evidence="5" id="KW-0812">Transmembrane</keyword>
<feature type="repeat" description="TPR" evidence="3">
    <location>
        <begin position="292"/>
        <end position="325"/>
    </location>
</feature>
<keyword evidence="7" id="KW-1185">Reference proteome</keyword>
<keyword evidence="1" id="KW-0677">Repeat</keyword>
<keyword evidence="2 3" id="KW-0802">TPR repeat</keyword>
<dbReference type="InterPro" id="IPR019734">
    <property type="entry name" value="TPR_rpt"/>
</dbReference>
<evidence type="ECO:0000313" key="7">
    <source>
        <dbReference type="Proteomes" id="UP000247634"/>
    </source>
</evidence>
<accession>A0A2U9NY08</accession>
<feature type="region of interest" description="Disordered" evidence="4">
    <location>
        <begin position="1"/>
        <end position="59"/>
    </location>
</feature>
<dbReference type="SMART" id="SM00028">
    <property type="entry name" value="TPR"/>
    <property type="match status" value="5"/>
</dbReference>
<protein>
    <recommendedName>
        <fullName evidence="8">Tetratricopeptide repeat protein</fullName>
    </recommendedName>
</protein>
<dbReference type="EMBL" id="CP029788">
    <property type="protein sequence ID" value="AWT42210.1"/>
    <property type="molecule type" value="Genomic_DNA"/>
</dbReference>
<dbReference type="AlphaFoldDB" id="A0A2U9NY08"/>
<evidence type="ECO:0000256" key="5">
    <source>
        <dbReference type="SAM" id="Phobius"/>
    </source>
</evidence>
<dbReference type="OrthoDB" id="5477158at2"/>
<feature type="transmembrane region" description="Helical" evidence="5">
    <location>
        <begin position="82"/>
        <end position="101"/>
    </location>
</feature>
<proteinExistence type="predicted"/>
<sequence length="513" mass="53526">MAPRTHDTGQERQATRPLRPGPETGPGPAEGAENAESAKSAKSAESARSSGGTDSTREAAASAARRVAAVRRFRDAGRRARGLVGCGLLLAVALSAGAVAVGSVRDGGGGVAVAAPAGADPALLAGGDLDAQVAGLQDRLRSQPRDYGSWATLGLAYVEQARTQGDPSRYPQAERALRRSLELRPGNDAALAGRAALAAARHDFTGALADAERALARNPYSERALCSRIDALVELGRYAEAARAADLADARRPGIPVFTRYAYVRELRGDVTGARRVLEQALASATARGDVAYVAGQLGQLAWNQGDYRGALRHYARALAADDTYLPALEGRARARAALGDRAAAVRDLELVVSRAPLPGSLVALGELYEAGGEREKAREQYDLVGAWAALARANGVDADLDTALAAADHGDAATALRAARAEWARRHTVHTADALAWALHISGRDAEALPYARRATATGYRNASFLYHRGVIERATGHSAEGRASLTAALKLNPGFSPLGARAARTALEAGR</sequence>
<evidence type="ECO:0000313" key="6">
    <source>
        <dbReference type="EMBL" id="AWT42210.1"/>
    </source>
</evidence>
<dbReference type="KEGG" id="sact:DMT42_07710"/>
<evidence type="ECO:0000256" key="4">
    <source>
        <dbReference type="SAM" id="MobiDB-lite"/>
    </source>
</evidence>
<evidence type="ECO:0000256" key="2">
    <source>
        <dbReference type="ARBA" id="ARBA00022803"/>
    </source>
</evidence>
<feature type="compositionally biased region" description="Low complexity" evidence="4">
    <location>
        <begin position="26"/>
        <end position="59"/>
    </location>
</feature>
<dbReference type="PANTHER" id="PTHR44858">
    <property type="entry name" value="TETRATRICOPEPTIDE REPEAT PROTEIN 6"/>
    <property type="match status" value="1"/>
</dbReference>
<dbReference type="SUPFAM" id="SSF48452">
    <property type="entry name" value="TPR-like"/>
    <property type="match status" value="1"/>
</dbReference>
<name>A0A2U9NY08_STRAS</name>
<dbReference type="Proteomes" id="UP000247634">
    <property type="component" value="Chromosome"/>
</dbReference>
<organism evidence="6 7">
    <name type="scientific">Streptomyces actuosus</name>
    <dbReference type="NCBI Taxonomy" id="1885"/>
    <lineage>
        <taxon>Bacteria</taxon>
        <taxon>Bacillati</taxon>
        <taxon>Actinomycetota</taxon>
        <taxon>Actinomycetes</taxon>
        <taxon>Kitasatosporales</taxon>
        <taxon>Streptomycetaceae</taxon>
        <taxon>Streptomyces</taxon>
    </lineage>
</organism>
<keyword evidence="5" id="KW-1133">Transmembrane helix</keyword>
<dbReference type="RefSeq" id="WP_110627135.1">
    <property type="nucleotide sequence ID" value="NZ_CP029788.1"/>
</dbReference>
<dbReference type="Gene3D" id="1.25.40.10">
    <property type="entry name" value="Tetratricopeptide repeat domain"/>
    <property type="match status" value="3"/>
</dbReference>
<evidence type="ECO:0000256" key="3">
    <source>
        <dbReference type="PROSITE-ProRule" id="PRU00339"/>
    </source>
</evidence>